<sequence length="75" mass="8408">MRDRTTADLERELHMLAAVRAYLRDAEGTDVRIPTTAVDRVLDELHQTRTTDPTTSNTALGRDRSADSSRARPTI</sequence>
<reference evidence="2 3" key="1">
    <citation type="submission" date="2018-11" db="EMBL/GenBank/DDBJ databases">
        <title>Microbial catabolism of amino acid.</title>
        <authorList>
            <person name="Hibi M."/>
            <person name="Ogawa J."/>
        </authorList>
    </citation>
    <scope>NUCLEOTIDE SEQUENCE [LARGE SCALE GENOMIC DNA]</scope>
    <source>
        <strain evidence="2 3">C31-06</strain>
    </source>
</reference>
<comment type="caution">
    <text evidence="2">The sequence shown here is derived from an EMBL/GenBank/DDBJ whole genome shotgun (WGS) entry which is preliminary data.</text>
</comment>
<feature type="region of interest" description="Disordered" evidence="1">
    <location>
        <begin position="44"/>
        <end position="75"/>
    </location>
</feature>
<dbReference type="RefSeq" id="WP_124393095.1">
    <property type="nucleotide sequence ID" value="NZ_BHYM01000038.1"/>
</dbReference>
<dbReference type="AlphaFoldDB" id="A0A402CBE9"/>
<dbReference type="OrthoDB" id="4485743at2"/>
<feature type="compositionally biased region" description="Basic and acidic residues" evidence="1">
    <location>
        <begin position="61"/>
        <end position="75"/>
    </location>
</feature>
<proteinExistence type="predicted"/>
<evidence type="ECO:0000313" key="2">
    <source>
        <dbReference type="EMBL" id="GCE40929.1"/>
    </source>
</evidence>
<organism evidence="2 3">
    <name type="scientific">Rhodococcus wratislaviensis</name>
    <name type="common">Tsukamurella wratislaviensis</name>
    <dbReference type="NCBI Taxonomy" id="44752"/>
    <lineage>
        <taxon>Bacteria</taxon>
        <taxon>Bacillati</taxon>
        <taxon>Actinomycetota</taxon>
        <taxon>Actinomycetes</taxon>
        <taxon>Mycobacteriales</taxon>
        <taxon>Nocardiaceae</taxon>
        <taxon>Rhodococcus</taxon>
    </lineage>
</organism>
<feature type="compositionally biased region" description="Polar residues" evidence="1">
    <location>
        <begin position="50"/>
        <end position="59"/>
    </location>
</feature>
<keyword evidence="3" id="KW-1185">Reference proteome</keyword>
<name>A0A402CBE9_RHOWR</name>
<evidence type="ECO:0000256" key="1">
    <source>
        <dbReference type="SAM" id="MobiDB-lite"/>
    </source>
</evidence>
<dbReference type="EMBL" id="BHYM01000038">
    <property type="protein sequence ID" value="GCE40929.1"/>
    <property type="molecule type" value="Genomic_DNA"/>
</dbReference>
<protein>
    <submittedName>
        <fullName evidence="2">Uncharacterized protein</fullName>
    </submittedName>
</protein>
<dbReference type="Proteomes" id="UP000287519">
    <property type="component" value="Unassembled WGS sequence"/>
</dbReference>
<evidence type="ECO:0000313" key="3">
    <source>
        <dbReference type="Proteomes" id="UP000287519"/>
    </source>
</evidence>
<accession>A0A402CBE9</accession>
<gene>
    <name evidence="2" type="ORF">Rhow_004572</name>
</gene>